<gene>
    <name evidence="3" type="ORF">DVH02_09755</name>
</gene>
<dbReference type="Pfam" id="PF03640">
    <property type="entry name" value="Lipoprotein_15"/>
    <property type="match status" value="2"/>
</dbReference>
<dbReference type="PANTHER" id="PTHR39335">
    <property type="entry name" value="BLL4220 PROTEIN"/>
    <property type="match status" value="1"/>
</dbReference>
<keyword evidence="4" id="KW-1185">Reference proteome</keyword>
<feature type="signal peptide" evidence="2">
    <location>
        <begin position="1"/>
        <end position="22"/>
    </location>
</feature>
<keyword evidence="2" id="KW-0732">Signal</keyword>
<feature type="region of interest" description="Disordered" evidence="1">
    <location>
        <begin position="172"/>
        <end position="221"/>
    </location>
</feature>
<evidence type="ECO:0000313" key="4">
    <source>
        <dbReference type="Proteomes" id="UP000253741"/>
    </source>
</evidence>
<reference evidence="3 4" key="1">
    <citation type="submission" date="2018-07" db="EMBL/GenBank/DDBJ databases">
        <title>Streptomyces species from bats.</title>
        <authorList>
            <person name="Dunlap C."/>
        </authorList>
    </citation>
    <scope>NUCLEOTIDE SEQUENCE [LARGE SCALE GENOMIC DNA]</scope>
    <source>
        <strain evidence="3 4">AC230</strain>
    </source>
</reference>
<dbReference type="RefSeq" id="WP_114623363.1">
    <property type="nucleotide sequence ID" value="NZ_QQNA01000061.1"/>
</dbReference>
<proteinExistence type="predicted"/>
<organism evidence="3 4">
    <name type="scientific">Streptomyces corynorhini</name>
    <dbReference type="NCBI Taxonomy" id="2282652"/>
    <lineage>
        <taxon>Bacteria</taxon>
        <taxon>Bacillati</taxon>
        <taxon>Actinomycetota</taxon>
        <taxon>Actinomycetes</taxon>
        <taxon>Kitasatosporales</taxon>
        <taxon>Streptomycetaceae</taxon>
        <taxon>Streptomyces</taxon>
    </lineage>
</organism>
<dbReference type="PROSITE" id="PS51257">
    <property type="entry name" value="PROKAR_LIPOPROTEIN"/>
    <property type="match status" value="1"/>
</dbReference>
<sequence>MKVNTRTLGALAVAALCATAVAGCSDSGGGASASKSEVPADYAAASASASVSPSAGTSSPAAKHGTVSAKTVEPYGEILVNHRDRTLYIFEADKADKSSCSGNCEKVWRPLLVKNKPAAGTGGVKADLLGTTTRGDGTKQVTYDSHPLYTYREDHRAGEAHGQDKTQFGAKWYVIDTEGKPVTTPPPSPSASPSSSASTSTGPSESASTGASTGASPSASY</sequence>
<dbReference type="AlphaFoldDB" id="A0A370BD62"/>
<evidence type="ECO:0000256" key="1">
    <source>
        <dbReference type="SAM" id="MobiDB-lite"/>
    </source>
</evidence>
<dbReference type="GO" id="GO:0043448">
    <property type="term" value="P:alkane catabolic process"/>
    <property type="evidence" value="ECO:0007669"/>
    <property type="project" value="TreeGrafter"/>
</dbReference>
<evidence type="ECO:0000313" key="3">
    <source>
        <dbReference type="EMBL" id="RDG38329.1"/>
    </source>
</evidence>
<protein>
    <recommendedName>
        <fullName evidence="5">Lipoprotein</fullName>
    </recommendedName>
</protein>
<accession>A0A370BD62</accession>
<feature type="compositionally biased region" description="Low complexity" evidence="1">
    <location>
        <begin position="191"/>
        <end position="221"/>
    </location>
</feature>
<dbReference type="OrthoDB" id="597632at2"/>
<dbReference type="Proteomes" id="UP000253741">
    <property type="component" value="Unassembled WGS sequence"/>
</dbReference>
<name>A0A370BD62_9ACTN</name>
<dbReference type="EMBL" id="QQNA01000061">
    <property type="protein sequence ID" value="RDG38329.1"/>
    <property type="molecule type" value="Genomic_DNA"/>
</dbReference>
<feature type="chain" id="PRO_5039268580" description="Lipoprotein" evidence="2">
    <location>
        <begin position="23"/>
        <end position="221"/>
    </location>
</feature>
<dbReference type="InterPro" id="IPR005297">
    <property type="entry name" value="Lipoprotein_repeat"/>
</dbReference>
<evidence type="ECO:0000256" key="2">
    <source>
        <dbReference type="SAM" id="SignalP"/>
    </source>
</evidence>
<dbReference type="PANTHER" id="PTHR39335:SF1">
    <property type="entry name" value="BLL4220 PROTEIN"/>
    <property type="match status" value="1"/>
</dbReference>
<comment type="caution">
    <text evidence="3">The sequence shown here is derived from an EMBL/GenBank/DDBJ whole genome shotgun (WGS) entry which is preliminary data.</text>
</comment>
<evidence type="ECO:0008006" key="5">
    <source>
        <dbReference type="Google" id="ProtNLM"/>
    </source>
</evidence>